<dbReference type="RefSeq" id="WP_366547510.1">
    <property type="nucleotide sequence ID" value="NZ_JBDUUQ010000023.1"/>
</dbReference>
<feature type="transmembrane region" description="Helical" evidence="1">
    <location>
        <begin position="6"/>
        <end position="24"/>
    </location>
</feature>
<gene>
    <name evidence="2" type="ORF">D7N80_12050</name>
</gene>
<dbReference type="Proteomes" id="UP000885348">
    <property type="component" value="Unassembled WGS sequence"/>
</dbReference>
<evidence type="ECO:0000256" key="1">
    <source>
        <dbReference type="SAM" id="Phobius"/>
    </source>
</evidence>
<feature type="transmembrane region" description="Helical" evidence="1">
    <location>
        <begin position="36"/>
        <end position="57"/>
    </location>
</feature>
<keyword evidence="1" id="KW-0812">Transmembrane</keyword>
<name>A0A3R1AHQ5_SALET</name>
<comment type="caution">
    <text evidence="2">The sequence shown here is derived from an EMBL/GenBank/DDBJ whole genome shotgun (WGS) entry which is preliminary data.</text>
</comment>
<sequence length="90" mass="10013">MKATMVLVVAVLVCAWCYGSWMIISFAMEGQGLNTVSVLFSLLGIFLMTAVAVPFLFVLQPVLFVLAGLGELLYQLTLWVIRLIRRHTHA</sequence>
<accession>A0A3R1AHQ5</accession>
<proteinExistence type="predicted"/>
<keyword evidence="1" id="KW-0472">Membrane</keyword>
<reference evidence="2" key="1">
    <citation type="submission" date="2018-09" db="EMBL/GenBank/DDBJ databases">
        <authorList>
            <person name="Ashton P.M."/>
            <person name="Dallman T."/>
            <person name="Nair S."/>
            <person name="De Pinna E."/>
            <person name="Peters T."/>
            <person name="Grant K."/>
        </authorList>
    </citation>
    <scope>NUCLEOTIDE SEQUENCE [LARGE SCALE GENOMIC DNA]</scope>
    <source>
        <strain evidence="2">598938</strain>
    </source>
</reference>
<evidence type="ECO:0000313" key="2">
    <source>
        <dbReference type="EMBL" id="MML54036.1"/>
    </source>
</evidence>
<dbReference type="AlphaFoldDB" id="A0A3R1AHQ5"/>
<dbReference type="EMBL" id="RVVJ01000012">
    <property type="protein sequence ID" value="MML54036.1"/>
    <property type="molecule type" value="Genomic_DNA"/>
</dbReference>
<protein>
    <submittedName>
        <fullName evidence="2">Uncharacterized protein</fullName>
    </submittedName>
</protein>
<organism evidence="2">
    <name type="scientific">Salmonella enterica I</name>
    <dbReference type="NCBI Taxonomy" id="59201"/>
    <lineage>
        <taxon>Bacteria</taxon>
        <taxon>Pseudomonadati</taxon>
        <taxon>Pseudomonadota</taxon>
        <taxon>Gammaproteobacteria</taxon>
        <taxon>Enterobacterales</taxon>
        <taxon>Enterobacteriaceae</taxon>
        <taxon>Salmonella</taxon>
    </lineage>
</organism>
<feature type="transmembrane region" description="Helical" evidence="1">
    <location>
        <begin position="63"/>
        <end position="84"/>
    </location>
</feature>
<keyword evidence="1" id="KW-1133">Transmembrane helix</keyword>